<evidence type="ECO:0000313" key="1">
    <source>
        <dbReference type="EMBL" id="GAI13502.1"/>
    </source>
</evidence>
<dbReference type="AlphaFoldDB" id="X1L2F4"/>
<comment type="caution">
    <text evidence="1">The sequence shown here is derived from an EMBL/GenBank/DDBJ whole genome shotgun (WGS) entry which is preliminary data.</text>
</comment>
<proteinExistence type="predicted"/>
<dbReference type="EMBL" id="BARV01011902">
    <property type="protein sequence ID" value="GAI13502.1"/>
    <property type="molecule type" value="Genomic_DNA"/>
</dbReference>
<organism evidence="1">
    <name type="scientific">marine sediment metagenome</name>
    <dbReference type="NCBI Taxonomy" id="412755"/>
    <lineage>
        <taxon>unclassified sequences</taxon>
        <taxon>metagenomes</taxon>
        <taxon>ecological metagenomes</taxon>
    </lineage>
</organism>
<feature type="non-terminal residue" evidence="1">
    <location>
        <position position="1"/>
    </location>
</feature>
<protein>
    <submittedName>
        <fullName evidence="1">Uncharacterized protein</fullName>
    </submittedName>
</protein>
<accession>X1L2F4</accession>
<sequence length="58" mass="6534">DKEGLRTTIAAILEVDIKPRARSSGIVGGYRLKRHHPRAAIPVGLRQDYPVAKLIRRF</sequence>
<name>X1L2F4_9ZZZZ</name>
<gene>
    <name evidence="1" type="ORF">S06H3_22321</name>
</gene>
<reference evidence="1" key="1">
    <citation type="journal article" date="2014" name="Front. Microbiol.">
        <title>High frequency of phylogenetically diverse reductive dehalogenase-homologous genes in deep subseafloor sedimentary metagenomes.</title>
        <authorList>
            <person name="Kawai M."/>
            <person name="Futagami T."/>
            <person name="Toyoda A."/>
            <person name="Takaki Y."/>
            <person name="Nishi S."/>
            <person name="Hori S."/>
            <person name="Arai W."/>
            <person name="Tsubouchi T."/>
            <person name="Morono Y."/>
            <person name="Uchiyama I."/>
            <person name="Ito T."/>
            <person name="Fujiyama A."/>
            <person name="Inagaki F."/>
            <person name="Takami H."/>
        </authorList>
    </citation>
    <scope>NUCLEOTIDE SEQUENCE</scope>
    <source>
        <strain evidence="1">Expedition CK06-06</strain>
    </source>
</reference>